<comment type="caution">
    <text evidence="2">The sequence shown here is derived from an EMBL/GenBank/DDBJ whole genome shotgun (WGS) entry which is preliminary data.</text>
</comment>
<feature type="transmembrane region" description="Helical" evidence="1">
    <location>
        <begin position="210"/>
        <end position="229"/>
    </location>
</feature>
<dbReference type="PANTHER" id="PTHR36111">
    <property type="entry name" value="INNER MEMBRANE PROTEIN-RELATED"/>
    <property type="match status" value="1"/>
</dbReference>
<dbReference type="Proteomes" id="UP001564657">
    <property type="component" value="Unassembled WGS sequence"/>
</dbReference>
<reference evidence="2 3" key="1">
    <citation type="submission" date="2024-08" db="EMBL/GenBank/DDBJ databases">
        <title>Clostridium lapicellarii sp. nov., and Clostridium renhuaiense sp. nov., two species isolated from the mud in a fermentation cellar used for producing sauce-flavour Chinese liquors.</title>
        <authorList>
            <person name="Yang F."/>
            <person name="Wang H."/>
            <person name="Chen L.Q."/>
            <person name="Zhou N."/>
            <person name="Lu J.J."/>
            <person name="Pu X.X."/>
            <person name="Wan B."/>
            <person name="Wang L."/>
            <person name="Liu S.J."/>
        </authorList>
    </citation>
    <scope>NUCLEOTIDE SEQUENCE [LARGE SCALE GENOMIC DNA]</scope>
    <source>
        <strain evidence="2 3">MT-5</strain>
    </source>
</reference>
<dbReference type="RefSeq" id="WP_369704359.1">
    <property type="nucleotide sequence ID" value="NZ_JBGEWD010000008.1"/>
</dbReference>
<dbReference type="Pfam" id="PF04474">
    <property type="entry name" value="DUF554"/>
    <property type="match status" value="1"/>
</dbReference>
<dbReference type="EMBL" id="JBGEWD010000008">
    <property type="protein sequence ID" value="MEY8000465.1"/>
    <property type="molecule type" value="Genomic_DNA"/>
</dbReference>
<evidence type="ECO:0000313" key="3">
    <source>
        <dbReference type="Proteomes" id="UP001564657"/>
    </source>
</evidence>
<keyword evidence="1" id="KW-0812">Transmembrane</keyword>
<feature type="transmembrane region" description="Helical" evidence="1">
    <location>
        <begin position="183"/>
        <end position="204"/>
    </location>
</feature>
<dbReference type="PANTHER" id="PTHR36111:SF2">
    <property type="entry name" value="INNER MEMBRANE PROTEIN"/>
    <property type="match status" value="1"/>
</dbReference>
<gene>
    <name evidence="2" type="ORF">AB8U03_09715</name>
</gene>
<protein>
    <submittedName>
        <fullName evidence="2">DUF554 domain-containing protein</fullName>
    </submittedName>
</protein>
<feature type="transmembrane region" description="Helical" evidence="1">
    <location>
        <begin position="33"/>
        <end position="50"/>
    </location>
</feature>
<proteinExistence type="predicted"/>
<dbReference type="InterPro" id="IPR007563">
    <property type="entry name" value="DUF554"/>
</dbReference>
<feature type="transmembrane region" description="Helical" evidence="1">
    <location>
        <begin position="6"/>
        <end position="21"/>
    </location>
</feature>
<feature type="transmembrane region" description="Helical" evidence="1">
    <location>
        <begin position="95"/>
        <end position="121"/>
    </location>
</feature>
<evidence type="ECO:0000313" key="2">
    <source>
        <dbReference type="EMBL" id="MEY8000465.1"/>
    </source>
</evidence>
<feature type="transmembrane region" description="Helical" evidence="1">
    <location>
        <begin position="56"/>
        <end position="74"/>
    </location>
</feature>
<feature type="transmembrane region" description="Helical" evidence="1">
    <location>
        <begin position="141"/>
        <end position="171"/>
    </location>
</feature>
<name>A0ABV4BSH4_9CLOT</name>
<sequence>MIGVIVNTMAVIAGSIIGLLFKKGIPKKITDSVMIGIGLCTIYIGISGTLKGKNTLILIISIVIGTVIGTWIDIDKRINAMGEYIEEHFKKSSDNAVSVAEGFVTASLLFCIGAMTIVGSLNAGLTGDNTMLFTKSVLDLISSVILSVSLGIGVLFSASFVFLFQGAIVFLAQFLQPVLTNSAIGEITCTGSLMIIALGLNIIGVAKIKVANYLPAIIVTPVLCWIVTLM</sequence>
<keyword evidence="1" id="KW-0472">Membrane</keyword>
<accession>A0ABV4BSH4</accession>
<organism evidence="2 3">
    <name type="scientific">Clostridium moutaii</name>
    <dbReference type="NCBI Taxonomy" id="3240932"/>
    <lineage>
        <taxon>Bacteria</taxon>
        <taxon>Bacillati</taxon>
        <taxon>Bacillota</taxon>
        <taxon>Clostridia</taxon>
        <taxon>Eubacteriales</taxon>
        <taxon>Clostridiaceae</taxon>
        <taxon>Clostridium</taxon>
    </lineage>
</organism>
<keyword evidence="1" id="KW-1133">Transmembrane helix</keyword>
<keyword evidence="3" id="KW-1185">Reference proteome</keyword>
<evidence type="ECO:0000256" key="1">
    <source>
        <dbReference type="SAM" id="Phobius"/>
    </source>
</evidence>